<gene>
    <name evidence="5" type="ORF">VP01_122g7</name>
</gene>
<evidence type="ECO:0000259" key="4">
    <source>
        <dbReference type="PROSITE" id="PS51747"/>
    </source>
</evidence>
<protein>
    <recommendedName>
        <fullName evidence="4">CMP/dCMP-type deaminase domain-containing protein</fullName>
    </recommendedName>
</protein>
<sequence length="147" mass="16294">MTEQSEAEEALAANEIPVGCVLACLHAEFDAIEKLHLVTPADKVDWSDIKLYVSVEPCLMCSSALRQIRISLVYYGCSNDRFGGCGGVVSIHNNPRLIFSEPLTALGGYRREEAIILLRKFYITENTNAPVPKKKTNRVLKLDIPSL</sequence>
<feature type="domain" description="CMP/dCMP-type deaminase" evidence="4">
    <location>
        <begin position="1"/>
        <end position="87"/>
    </location>
</feature>
<dbReference type="InterPro" id="IPR002125">
    <property type="entry name" value="CMP_dCMP_dom"/>
</dbReference>
<proteinExistence type="predicted"/>
<dbReference type="Gene3D" id="3.40.140.10">
    <property type="entry name" value="Cytidine Deaminase, domain 2"/>
    <property type="match status" value="1"/>
</dbReference>
<dbReference type="PROSITE" id="PS00903">
    <property type="entry name" value="CYT_DCMP_DEAMINASES_1"/>
    <property type="match status" value="1"/>
</dbReference>
<dbReference type="PANTHER" id="PTHR11079">
    <property type="entry name" value="CYTOSINE DEAMINASE FAMILY MEMBER"/>
    <property type="match status" value="1"/>
</dbReference>
<evidence type="ECO:0000256" key="2">
    <source>
        <dbReference type="ARBA" id="ARBA00022801"/>
    </source>
</evidence>
<dbReference type="GO" id="GO:0008270">
    <property type="term" value="F:zinc ion binding"/>
    <property type="evidence" value="ECO:0007669"/>
    <property type="project" value="InterPro"/>
</dbReference>
<keyword evidence="6" id="KW-1185">Reference proteome</keyword>
<comment type="caution">
    <text evidence="5">The sequence shown here is derived from an EMBL/GenBank/DDBJ whole genome shotgun (WGS) entry which is preliminary data.</text>
</comment>
<reference evidence="5 6" key="1">
    <citation type="submission" date="2015-08" db="EMBL/GenBank/DDBJ databases">
        <title>Next Generation Sequencing and Analysis of the Genome of Puccinia sorghi L Schw, the Causal Agent of Maize Common Rust.</title>
        <authorList>
            <person name="Rochi L."/>
            <person name="Burguener G."/>
            <person name="Darino M."/>
            <person name="Turjanski A."/>
            <person name="Kreff E."/>
            <person name="Dieguez M.J."/>
            <person name="Sacco F."/>
        </authorList>
    </citation>
    <scope>NUCLEOTIDE SEQUENCE [LARGE SCALE GENOMIC DNA]</scope>
    <source>
        <strain evidence="5 6">RO10H11247</strain>
    </source>
</reference>
<dbReference type="CDD" id="cd01285">
    <property type="entry name" value="nucleoside_deaminase"/>
    <property type="match status" value="1"/>
</dbReference>
<evidence type="ECO:0000313" key="6">
    <source>
        <dbReference type="Proteomes" id="UP000037035"/>
    </source>
</evidence>
<dbReference type="GO" id="GO:0005737">
    <property type="term" value="C:cytoplasm"/>
    <property type="evidence" value="ECO:0007669"/>
    <property type="project" value="TreeGrafter"/>
</dbReference>
<accession>A0A0L6VPT6</accession>
<organism evidence="5 6">
    <name type="scientific">Puccinia sorghi</name>
    <dbReference type="NCBI Taxonomy" id="27349"/>
    <lineage>
        <taxon>Eukaryota</taxon>
        <taxon>Fungi</taxon>
        <taxon>Dikarya</taxon>
        <taxon>Basidiomycota</taxon>
        <taxon>Pucciniomycotina</taxon>
        <taxon>Pucciniomycetes</taxon>
        <taxon>Pucciniales</taxon>
        <taxon>Pucciniaceae</taxon>
        <taxon>Puccinia</taxon>
    </lineage>
</organism>
<keyword evidence="1" id="KW-0479">Metal-binding</keyword>
<evidence type="ECO:0000313" key="5">
    <source>
        <dbReference type="EMBL" id="KNZ62724.1"/>
    </source>
</evidence>
<evidence type="ECO:0000256" key="3">
    <source>
        <dbReference type="ARBA" id="ARBA00022833"/>
    </source>
</evidence>
<dbReference type="SUPFAM" id="SSF53927">
    <property type="entry name" value="Cytidine deaminase-like"/>
    <property type="match status" value="1"/>
</dbReference>
<dbReference type="STRING" id="27349.A0A0L6VPT6"/>
<keyword evidence="3" id="KW-0862">Zinc</keyword>
<dbReference type="AlphaFoldDB" id="A0A0L6VPT6"/>
<dbReference type="GO" id="GO:0002100">
    <property type="term" value="P:tRNA wobble adenosine to inosine editing"/>
    <property type="evidence" value="ECO:0007669"/>
    <property type="project" value="TreeGrafter"/>
</dbReference>
<dbReference type="Pfam" id="PF00383">
    <property type="entry name" value="dCMP_cyt_deam_1"/>
    <property type="match status" value="1"/>
</dbReference>
<dbReference type="Proteomes" id="UP000037035">
    <property type="component" value="Unassembled WGS sequence"/>
</dbReference>
<dbReference type="InterPro" id="IPR016193">
    <property type="entry name" value="Cytidine_deaminase-like"/>
</dbReference>
<dbReference type="VEuPathDB" id="FungiDB:VP01_122g7"/>
<evidence type="ECO:0000256" key="1">
    <source>
        <dbReference type="ARBA" id="ARBA00022723"/>
    </source>
</evidence>
<keyword evidence="2" id="KW-0378">Hydrolase</keyword>
<dbReference type="GO" id="GO:0052717">
    <property type="term" value="F:tRNA-specific adenosine-34 deaminase activity"/>
    <property type="evidence" value="ECO:0007669"/>
    <property type="project" value="TreeGrafter"/>
</dbReference>
<dbReference type="GO" id="GO:0005634">
    <property type="term" value="C:nucleus"/>
    <property type="evidence" value="ECO:0007669"/>
    <property type="project" value="TreeGrafter"/>
</dbReference>
<name>A0A0L6VPT6_9BASI</name>
<dbReference type="EMBL" id="LAVV01002555">
    <property type="protein sequence ID" value="KNZ62724.1"/>
    <property type="molecule type" value="Genomic_DNA"/>
</dbReference>
<dbReference type="PANTHER" id="PTHR11079:SF149">
    <property type="entry name" value="TRNA-SPECIFIC ADENOSINE DEAMINASE 2"/>
    <property type="match status" value="1"/>
</dbReference>
<dbReference type="PROSITE" id="PS51747">
    <property type="entry name" value="CYT_DCMP_DEAMINASES_2"/>
    <property type="match status" value="1"/>
</dbReference>
<dbReference type="InterPro" id="IPR016192">
    <property type="entry name" value="APOBEC/CMP_deaminase_Zn-bd"/>
</dbReference>
<dbReference type="OrthoDB" id="1701769at2759"/>